<keyword evidence="1" id="KW-0614">Plasmid</keyword>
<comment type="caution">
    <text evidence="1">The sequence shown here is derived from an EMBL/GenBank/DDBJ whole genome shotgun (WGS) entry which is preliminary data.</text>
</comment>
<dbReference type="AlphaFoldDB" id="A0A270MXQ4"/>
<dbReference type="Proteomes" id="UP000216433">
    <property type="component" value="Unassembled WGS sequence"/>
</dbReference>
<organism evidence="1 3">
    <name type="scientific">Stenotrophomonas maltophilia</name>
    <name type="common">Pseudomonas maltophilia</name>
    <name type="synonym">Xanthomonas maltophilia</name>
    <dbReference type="NCBI Taxonomy" id="40324"/>
    <lineage>
        <taxon>Bacteria</taxon>
        <taxon>Pseudomonadati</taxon>
        <taxon>Pseudomonadota</taxon>
        <taxon>Gammaproteobacteria</taxon>
        <taxon>Lysobacterales</taxon>
        <taxon>Lysobacteraceae</taxon>
        <taxon>Stenotrophomonas</taxon>
        <taxon>Stenotrophomonas maltophilia group</taxon>
    </lineage>
</organism>
<proteinExistence type="predicted"/>
<gene>
    <name evidence="2" type="ORF">CEK00_18595</name>
    <name evidence="1" type="ORF">CEK00_22245</name>
</gene>
<evidence type="ECO:0000313" key="2">
    <source>
        <dbReference type="EMBL" id="PAM68238.1"/>
    </source>
</evidence>
<dbReference type="EMBL" id="NJGC01000150">
    <property type="protein sequence ID" value="PAM64601.1"/>
    <property type="molecule type" value="Genomic_DNA"/>
</dbReference>
<dbReference type="EMBL" id="NJGC01000028">
    <property type="protein sequence ID" value="PAM68238.1"/>
    <property type="molecule type" value="Genomic_DNA"/>
</dbReference>
<evidence type="ECO:0000313" key="3">
    <source>
        <dbReference type="Proteomes" id="UP000216433"/>
    </source>
</evidence>
<protein>
    <submittedName>
        <fullName evidence="1">Uncharacterized protein</fullName>
    </submittedName>
</protein>
<evidence type="ECO:0000313" key="1">
    <source>
        <dbReference type="EMBL" id="PAM64601.1"/>
    </source>
</evidence>
<accession>A0A270MXQ4</accession>
<name>A0A270MXQ4_STEMA</name>
<reference evidence="1 3" key="1">
    <citation type="submission" date="2017-06" db="EMBL/GenBank/DDBJ databases">
        <title>Genome sequencing and assembly of Stenotrophomonas maltophilia DF07.</title>
        <authorList>
            <person name="Iyer R."/>
        </authorList>
    </citation>
    <scope>NUCLEOTIDE SEQUENCE [LARGE SCALE GENOMIC DNA]</scope>
    <source>
        <strain evidence="1 3">DF07</strain>
        <plasmid evidence="1">unnamed2</plasmid>
    </source>
</reference>
<sequence>MELDGLTTPGQIDAKVRDFCKSISRGAPIFVDVIPELWCRQSCCEMNVDKLIEGLGGEKVFGYKIWYLPKSYIEAERHVVHKLGDVFRDPTFNADGEDRVLFVADDDQRGGYMGRPMKIRRGFTNQARRFVEVSNAHESSARIQQLDNDQSWKRMITYADWLNGKRQANMWIEQIG</sequence>
<geneLocation type="plasmid" evidence="1">
    <name>unnamed2</name>
</geneLocation>